<evidence type="ECO:0000256" key="3">
    <source>
        <dbReference type="ARBA" id="ARBA00023125"/>
    </source>
</evidence>
<evidence type="ECO:0000256" key="1">
    <source>
        <dbReference type="ARBA" id="ARBA00005820"/>
    </source>
</evidence>
<dbReference type="PROSITE" id="PS50005">
    <property type="entry name" value="TPR"/>
    <property type="match status" value="1"/>
</dbReference>
<dbReference type="InterPro" id="IPR001867">
    <property type="entry name" value="OmpR/PhoB-type_DNA-bd"/>
</dbReference>
<dbReference type="InterPro" id="IPR016032">
    <property type="entry name" value="Sig_transdc_resp-reg_C-effctor"/>
</dbReference>
<dbReference type="InterPro" id="IPR051677">
    <property type="entry name" value="AfsR-DnrI-RedD_regulator"/>
</dbReference>
<organism evidence="8 9">
    <name type="scientific">Nonomuraea solani</name>
    <dbReference type="NCBI Taxonomy" id="1144553"/>
    <lineage>
        <taxon>Bacteria</taxon>
        <taxon>Bacillati</taxon>
        <taxon>Actinomycetota</taxon>
        <taxon>Actinomycetes</taxon>
        <taxon>Streptosporangiales</taxon>
        <taxon>Streptosporangiaceae</taxon>
        <taxon>Nonomuraea</taxon>
    </lineage>
</organism>
<sequence>MSGQSGPALRFGVLGPLRTWRDESELVFGSLQQRTVLGVLLLQANRPLSRERLIDAIWGEDQPTYALNLLQKHISGLRRVLEPERSPRSPSELLSWTDTGYLLTVPPGRLDLHVFETEVERARAARLAGDLRSAAKALHDALRLWRGPVCEGLASPLLDAERDRIGERQIDVVEERIDVELALGDHLELVSELRALVADHPLRERLRVLLMLALYRSGRQAEALSAFHEAREHLMDELGVEPGPALRRVHGQILVADPALTGAAPQPVQTVRRLPVPAQLPYGLAHFAGRHAELDRLDALCLDERAGGRAVVINAIGGMAGVGKTTLAVHWAHRVRDRFPDGQLYVNLRGFDPGGSAMEPAEAIRGFLDAFAVPPQRVPISVEGQAALYRSLLADQRVLIILDNARNAEQVRPLLPGTPTCLVLVTSRDQLSGLVVAEGAQPMTVDLLSAAEARQLLAQRLGEERVRAEEEAVGEIVTLCARLPLALAIVAARAATNPRFPLALLAGELREAKGGLDAFRTADQSTDIRSVFSWSLRRLSDPAQRLFILLGLHPGPDTGTYAAASLADTPLLETGSAMAELAAAHLLTEHAPGRFVLHDLLRAYSSELARATRTGAELRAATSRMLDHYLQSAFLADRLINPLRDPLLLAPPGQGVTPISITAHDQAMEWFAAEHAVLLAAVEQAHDEGYDLHGWQLAWTLSTYLDRRGHWQDLAATHRTALASALRSGDPAAQALAHRGIARAYARLDRYEEAHRHLLSALALFEEAGDQAGQAYAHRSLASLLEPQGRDLEALDHAQRALDLYRRVDHKAGLADALNAVGWFHARVGDHRQGLACCREALALHEELDDEGGQAETWDSLGYAYHHLGDHEQAVACYHRALDLYRKIGDRYNEAATLSHLGDTHHATGRGEAAERVWRSALTILTEIGHGEAEQIAGRLSGRTDLAHHA</sequence>
<dbReference type="Proteomes" id="UP000236732">
    <property type="component" value="Unassembled WGS sequence"/>
</dbReference>
<dbReference type="GO" id="GO:0003677">
    <property type="term" value="F:DNA binding"/>
    <property type="evidence" value="ECO:0007669"/>
    <property type="project" value="UniProtKB-UniRule"/>
</dbReference>
<dbReference type="InterPro" id="IPR005158">
    <property type="entry name" value="BTAD"/>
</dbReference>
<dbReference type="Gene3D" id="3.40.50.300">
    <property type="entry name" value="P-loop containing nucleotide triphosphate hydrolases"/>
    <property type="match status" value="1"/>
</dbReference>
<dbReference type="Gene3D" id="1.10.10.10">
    <property type="entry name" value="Winged helix-like DNA-binding domain superfamily/Winged helix DNA-binding domain"/>
    <property type="match status" value="1"/>
</dbReference>
<dbReference type="SUPFAM" id="SSF52540">
    <property type="entry name" value="P-loop containing nucleoside triphosphate hydrolases"/>
    <property type="match status" value="1"/>
</dbReference>
<gene>
    <name evidence="8" type="ORF">SAMN05444920_13473</name>
</gene>
<dbReference type="InterPro" id="IPR002182">
    <property type="entry name" value="NB-ARC"/>
</dbReference>
<evidence type="ECO:0000259" key="7">
    <source>
        <dbReference type="PROSITE" id="PS51755"/>
    </source>
</evidence>
<feature type="DNA-binding region" description="OmpR/PhoB-type" evidence="6">
    <location>
        <begin position="1"/>
        <end position="105"/>
    </location>
</feature>
<dbReference type="InterPro" id="IPR019734">
    <property type="entry name" value="TPR_rpt"/>
</dbReference>
<dbReference type="GO" id="GO:0006355">
    <property type="term" value="P:regulation of DNA-templated transcription"/>
    <property type="evidence" value="ECO:0007669"/>
    <property type="project" value="InterPro"/>
</dbReference>
<evidence type="ECO:0000256" key="4">
    <source>
        <dbReference type="ARBA" id="ARBA00023163"/>
    </source>
</evidence>
<dbReference type="Pfam" id="PF00931">
    <property type="entry name" value="NB-ARC"/>
    <property type="match status" value="1"/>
</dbReference>
<dbReference type="Pfam" id="PF00486">
    <property type="entry name" value="Trans_reg_C"/>
    <property type="match status" value="1"/>
</dbReference>
<dbReference type="SMART" id="SM00862">
    <property type="entry name" value="Trans_reg_C"/>
    <property type="match status" value="1"/>
</dbReference>
<keyword evidence="2" id="KW-0805">Transcription regulation</keyword>
<dbReference type="GO" id="GO:0000160">
    <property type="term" value="P:phosphorelay signal transduction system"/>
    <property type="evidence" value="ECO:0007669"/>
    <property type="project" value="InterPro"/>
</dbReference>
<dbReference type="InterPro" id="IPR027417">
    <property type="entry name" value="P-loop_NTPase"/>
</dbReference>
<name>A0A1H6F241_9ACTN</name>
<proteinExistence type="inferred from homology"/>
<dbReference type="EMBL" id="FNVT01000034">
    <property type="protein sequence ID" value="SEH03269.1"/>
    <property type="molecule type" value="Genomic_DNA"/>
</dbReference>
<keyword evidence="4" id="KW-0804">Transcription</keyword>
<evidence type="ECO:0000256" key="2">
    <source>
        <dbReference type="ARBA" id="ARBA00023015"/>
    </source>
</evidence>
<comment type="similarity">
    <text evidence="1">Belongs to the AfsR/DnrI/RedD regulatory family.</text>
</comment>
<dbReference type="SUPFAM" id="SSF46894">
    <property type="entry name" value="C-terminal effector domain of the bipartite response regulators"/>
    <property type="match status" value="1"/>
</dbReference>
<keyword evidence="9" id="KW-1185">Reference proteome</keyword>
<dbReference type="SMART" id="SM01043">
    <property type="entry name" value="BTAD"/>
    <property type="match status" value="1"/>
</dbReference>
<dbReference type="SMART" id="SM00028">
    <property type="entry name" value="TPR"/>
    <property type="match status" value="6"/>
</dbReference>
<dbReference type="Pfam" id="PF03704">
    <property type="entry name" value="BTAD"/>
    <property type="match status" value="1"/>
</dbReference>
<dbReference type="PROSITE" id="PS50293">
    <property type="entry name" value="TPR_REGION"/>
    <property type="match status" value="1"/>
</dbReference>
<dbReference type="PANTHER" id="PTHR35807">
    <property type="entry name" value="TRANSCRIPTIONAL REGULATOR REDD-RELATED"/>
    <property type="match status" value="1"/>
</dbReference>
<feature type="repeat" description="TPR" evidence="5">
    <location>
        <begin position="855"/>
        <end position="888"/>
    </location>
</feature>
<dbReference type="PANTHER" id="PTHR35807:SF1">
    <property type="entry name" value="TRANSCRIPTIONAL REGULATOR REDD"/>
    <property type="match status" value="1"/>
</dbReference>
<dbReference type="AlphaFoldDB" id="A0A1H6F241"/>
<evidence type="ECO:0000256" key="6">
    <source>
        <dbReference type="PROSITE-ProRule" id="PRU01091"/>
    </source>
</evidence>
<dbReference type="InterPro" id="IPR011990">
    <property type="entry name" value="TPR-like_helical_dom_sf"/>
</dbReference>
<evidence type="ECO:0000313" key="8">
    <source>
        <dbReference type="EMBL" id="SEH03269.1"/>
    </source>
</evidence>
<dbReference type="PRINTS" id="PR00364">
    <property type="entry name" value="DISEASERSIST"/>
</dbReference>
<evidence type="ECO:0000256" key="5">
    <source>
        <dbReference type="PROSITE-ProRule" id="PRU00339"/>
    </source>
</evidence>
<accession>A0A1H6F241</accession>
<dbReference type="PROSITE" id="PS51755">
    <property type="entry name" value="OMPR_PHOB"/>
    <property type="match status" value="1"/>
</dbReference>
<dbReference type="SUPFAM" id="SSF48452">
    <property type="entry name" value="TPR-like"/>
    <property type="match status" value="3"/>
</dbReference>
<dbReference type="InterPro" id="IPR036388">
    <property type="entry name" value="WH-like_DNA-bd_sf"/>
</dbReference>
<keyword evidence="5" id="KW-0802">TPR repeat</keyword>
<keyword evidence="3 6" id="KW-0238">DNA-binding</keyword>
<dbReference type="Pfam" id="PF13424">
    <property type="entry name" value="TPR_12"/>
    <property type="match status" value="1"/>
</dbReference>
<dbReference type="Gene3D" id="1.25.40.10">
    <property type="entry name" value="Tetratricopeptide repeat domain"/>
    <property type="match status" value="2"/>
</dbReference>
<dbReference type="CDD" id="cd15831">
    <property type="entry name" value="BTAD"/>
    <property type="match status" value="1"/>
</dbReference>
<reference evidence="8 9" key="1">
    <citation type="submission" date="2016-10" db="EMBL/GenBank/DDBJ databases">
        <authorList>
            <person name="de Groot N.N."/>
        </authorList>
    </citation>
    <scope>NUCLEOTIDE SEQUENCE [LARGE SCALE GENOMIC DNA]</scope>
    <source>
        <strain evidence="8 9">CGMCC 4.7037</strain>
    </source>
</reference>
<feature type="domain" description="OmpR/PhoB-type" evidence="7">
    <location>
        <begin position="1"/>
        <end position="105"/>
    </location>
</feature>
<dbReference type="GO" id="GO:0043531">
    <property type="term" value="F:ADP binding"/>
    <property type="evidence" value="ECO:0007669"/>
    <property type="project" value="InterPro"/>
</dbReference>
<evidence type="ECO:0000313" key="9">
    <source>
        <dbReference type="Proteomes" id="UP000236732"/>
    </source>
</evidence>
<protein>
    <submittedName>
        <fullName evidence="8">DNA-binding transcriptional activator of the SARP family</fullName>
    </submittedName>
</protein>